<dbReference type="Proteomes" id="UP001265746">
    <property type="component" value="Unassembled WGS sequence"/>
</dbReference>
<dbReference type="AlphaFoldDB" id="A0AAD9SHD6"/>
<protein>
    <submittedName>
        <fullName evidence="1">Uncharacterized protein</fullName>
    </submittedName>
</protein>
<comment type="caution">
    <text evidence="1">The sequence shown here is derived from an EMBL/GenBank/DDBJ whole genome shotgun (WGS) entry which is preliminary data.</text>
</comment>
<proteinExistence type="predicted"/>
<sequence>MCDTNIFYTELGVGNLLRQDGAPTIDAGPSKCARVACNYSGAIYWCNDNNHNITLENYDRLAWAATDIYEKCNTNLTYEGLTSGQNFYYDEGWNVIVREDTC</sequence>
<evidence type="ECO:0000313" key="2">
    <source>
        <dbReference type="Proteomes" id="UP001265746"/>
    </source>
</evidence>
<evidence type="ECO:0000313" key="1">
    <source>
        <dbReference type="EMBL" id="KAK2607578.1"/>
    </source>
</evidence>
<organism evidence="1 2">
    <name type="scientific">Phomopsis amygdali</name>
    <name type="common">Fusicoccum amygdali</name>
    <dbReference type="NCBI Taxonomy" id="1214568"/>
    <lineage>
        <taxon>Eukaryota</taxon>
        <taxon>Fungi</taxon>
        <taxon>Dikarya</taxon>
        <taxon>Ascomycota</taxon>
        <taxon>Pezizomycotina</taxon>
        <taxon>Sordariomycetes</taxon>
        <taxon>Sordariomycetidae</taxon>
        <taxon>Diaporthales</taxon>
        <taxon>Diaporthaceae</taxon>
        <taxon>Diaporthe</taxon>
    </lineage>
</organism>
<dbReference type="PANTHER" id="PTHR35605">
    <property type="entry name" value="ECP2 EFFECTOR PROTEIN DOMAIN-CONTAINING PROTEIN-RELATED"/>
    <property type="match status" value="1"/>
</dbReference>
<dbReference type="PANTHER" id="PTHR35605:SF1">
    <property type="entry name" value="ECP2 EFFECTOR PROTEIN DOMAIN-CONTAINING PROTEIN-RELATED"/>
    <property type="match status" value="1"/>
</dbReference>
<keyword evidence="2" id="KW-1185">Reference proteome</keyword>
<gene>
    <name evidence="1" type="ORF">N8I77_006241</name>
</gene>
<dbReference type="EMBL" id="JAUJFL010000003">
    <property type="protein sequence ID" value="KAK2607578.1"/>
    <property type="molecule type" value="Genomic_DNA"/>
</dbReference>
<reference evidence="1" key="1">
    <citation type="submission" date="2023-06" db="EMBL/GenBank/DDBJ databases">
        <authorList>
            <person name="Noh H."/>
        </authorList>
    </citation>
    <scope>NUCLEOTIDE SEQUENCE</scope>
    <source>
        <strain evidence="1">DUCC20226</strain>
    </source>
</reference>
<name>A0AAD9SHD6_PHOAM</name>
<accession>A0AAD9SHD6</accession>